<proteinExistence type="predicted"/>
<dbReference type="Proteomes" id="UP000064967">
    <property type="component" value="Chromosome"/>
</dbReference>
<sequence length="58" mass="6708">MGERRCRREFFATAREKLANRNAFISLETKTVEVCVVERSILELTRTWAITARYGGLS</sequence>
<reference evidence="1 2" key="1">
    <citation type="submission" date="2015-08" db="EMBL/GenBank/DDBJ databases">
        <authorList>
            <person name="Babu N.S."/>
            <person name="Beckwith C.J."/>
            <person name="Beseler K.G."/>
            <person name="Brison A."/>
            <person name="Carone J.V."/>
            <person name="Caskin T.P."/>
            <person name="Diamond M."/>
            <person name="Durham M.E."/>
            <person name="Foxe J.M."/>
            <person name="Go M."/>
            <person name="Henderson B.A."/>
            <person name="Jones I.B."/>
            <person name="McGettigan J.A."/>
            <person name="Micheletti S.J."/>
            <person name="Nasrallah M.E."/>
            <person name="Ortiz D."/>
            <person name="Piller C.R."/>
            <person name="Privatt S.R."/>
            <person name="Schneider S.L."/>
            <person name="Sharp S."/>
            <person name="Smith T.C."/>
            <person name="Stanton J.D."/>
            <person name="Ullery H.E."/>
            <person name="Wilson R.J."/>
            <person name="Serrano M.G."/>
            <person name="Buck G."/>
            <person name="Lee V."/>
            <person name="Wang Y."/>
            <person name="Carvalho R."/>
            <person name="Voegtly L."/>
            <person name="Shi R."/>
            <person name="Duckworth R."/>
            <person name="Johnson A."/>
            <person name="Loviza R."/>
            <person name="Walstead R."/>
            <person name="Shah Z."/>
            <person name="Kiflezghi M."/>
            <person name="Wade K."/>
            <person name="Ball S.L."/>
            <person name="Bradley K.W."/>
            <person name="Asai D.J."/>
            <person name="Bowman C.A."/>
            <person name="Russell D.A."/>
            <person name="Pope W.H."/>
            <person name="Jacobs-Sera D."/>
            <person name="Hendrix R.W."/>
            <person name="Hatfull G.F."/>
        </authorList>
    </citation>
    <scope>NUCLEOTIDE SEQUENCE [LARGE SCALE GENOMIC DNA]</scope>
    <source>
        <strain evidence="1 2">DSM 27648</strain>
    </source>
</reference>
<name>A0A0K1PNP7_9BACT</name>
<evidence type="ECO:0000313" key="1">
    <source>
        <dbReference type="EMBL" id="AKU95026.1"/>
    </source>
</evidence>
<protein>
    <submittedName>
        <fullName evidence="1">Uncharacterized protein</fullName>
    </submittedName>
</protein>
<dbReference type="STRING" id="1391654.AKJ09_01690"/>
<dbReference type="KEGG" id="llu:AKJ09_01690"/>
<dbReference type="EMBL" id="CP012333">
    <property type="protein sequence ID" value="AKU95026.1"/>
    <property type="molecule type" value="Genomic_DNA"/>
</dbReference>
<accession>A0A0K1PNP7</accession>
<evidence type="ECO:0000313" key="2">
    <source>
        <dbReference type="Proteomes" id="UP000064967"/>
    </source>
</evidence>
<keyword evidence="2" id="KW-1185">Reference proteome</keyword>
<gene>
    <name evidence="1" type="ORF">AKJ09_01690</name>
</gene>
<organism evidence="1 2">
    <name type="scientific">Labilithrix luteola</name>
    <dbReference type="NCBI Taxonomy" id="1391654"/>
    <lineage>
        <taxon>Bacteria</taxon>
        <taxon>Pseudomonadati</taxon>
        <taxon>Myxococcota</taxon>
        <taxon>Polyangia</taxon>
        <taxon>Polyangiales</taxon>
        <taxon>Labilitrichaceae</taxon>
        <taxon>Labilithrix</taxon>
    </lineage>
</organism>
<dbReference type="AlphaFoldDB" id="A0A0K1PNP7"/>